<accession>A0A919UC22</accession>
<reference evidence="2" key="1">
    <citation type="submission" date="2021-01" db="EMBL/GenBank/DDBJ databases">
        <title>Whole genome shotgun sequence of Dactylosporangium siamense NBRC 106093.</title>
        <authorList>
            <person name="Komaki H."/>
            <person name="Tamura T."/>
        </authorList>
    </citation>
    <scope>NUCLEOTIDE SEQUENCE</scope>
    <source>
        <strain evidence="2">NBRC 106093</strain>
    </source>
</reference>
<evidence type="ECO:0000256" key="1">
    <source>
        <dbReference type="SAM" id="MobiDB-lite"/>
    </source>
</evidence>
<evidence type="ECO:0000313" key="3">
    <source>
        <dbReference type="Proteomes" id="UP000660611"/>
    </source>
</evidence>
<evidence type="ECO:0000313" key="2">
    <source>
        <dbReference type="EMBL" id="GIG46271.1"/>
    </source>
</evidence>
<protein>
    <submittedName>
        <fullName evidence="2">Uncharacterized protein</fullName>
    </submittedName>
</protein>
<organism evidence="2 3">
    <name type="scientific">Dactylosporangium siamense</name>
    <dbReference type="NCBI Taxonomy" id="685454"/>
    <lineage>
        <taxon>Bacteria</taxon>
        <taxon>Bacillati</taxon>
        <taxon>Actinomycetota</taxon>
        <taxon>Actinomycetes</taxon>
        <taxon>Micromonosporales</taxon>
        <taxon>Micromonosporaceae</taxon>
        <taxon>Dactylosporangium</taxon>
    </lineage>
</organism>
<dbReference type="Proteomes" id="UP000660611">
    <property type="component" value="Unassembled WGS sequence"/>
</dbReference>
<dbReference type="EMBL" id="BONQ01000067">
    <property type="protein sequence ID" value="GIG46271.1"/>
    <property type="molecule type" value="Genomic_DNA"/>
</dbReference>
<comment type="caution">
    <text evidence="2">The sequence shown here is derived from an EMBL/GenBank/DDBJ whole genome shotgun (WGS) entry which is preliminary data.</text>
</comment>
<proteinExistence type="predicted"/>
<sequence length="109" mass="11727">MIPDPTDTPVRLLIGLDNWVPAPAHRAWVVCGGSLDVMSVAVGGCGRVTDWPGARPPLWPRPLSRPVLRVLGLFHVLGLKLAHRLGCSKSSRAHTRADPRLRSVQGLSG</sequence>
<gene>
    <name evidence="2" type="ORF">Dsi01nite_043120</name>
</gene>
<dbReference type="AlphaFoldDB" id="A0A919UC22"/>
<feature type="region of interest" description="Disordered" evidence="1">
    <location>
        <begin position="89"/>
        <end position="109"/>
    </location>
</feature>
<keyword evidence="3" id="KW-1185">Reference proteome</keyword>
<name>A0A919UC22_9ACTN</name>